<accession>A0ABW1ACY6</accession>
<dbReference type="PROSITE" id="PS50977">
    <property type="entry name" value="HTH_TETR_2"/>
    <property type="match status" value="1"/>
</dbReference>
<protein>
    <submittedName>
        <fullName evidence="5">TetR/AcrR family transcriptional regulator</fullName>
    </submittedName>
</protein>
<comment type="caution">
    <text evidence="5">The sequence shown here is derived from an EMBL/GenBank/DDBJ whole genome shotgun (WGS) entry which is preliminary data.</text>
</comment>
<dbReference type="InterPro" id="IPR050109">
    <property type="entry name" value="HTH-type_TetR-like_transc_reg"/>
</dbReference>
<dbReference type="PANTHER" id="PTHR30055:SF219">
    <property type="entry name" value="TRANSCRIPTIONAL REGULATORY PROTEIN"/>
    <property type="match status" value="1"/>
</dbReference>
<feature type="domain" description="HTH tetR-type" evidence="4">
    <location>
        <begin position="23"/>
        <end position="83"/>
    </location>
</feature>
<feature type="region of interest" description="Disordered" evidence="3">
    <location>
        <begin position="1"/>
        <end position="24"/>
    </location>
</feature>
<dbReference type="PANTHER" id="PTHR30055">
    <property type="entry name" value="HTH-TYPE TRANSCRIPTIONAL REGULATOR RUTR"/>
    <property type="match status" value="1"/>
</dbReference>
<reference evidence="6" key="1">
    <citation type="journal article" date="2019" name="Int. J. Syst. Evol. Microbiol.">
        <title>The Global Catalogue of Microorganisms (GCM) 10K type strain sequencing project: providing services to taxonomists for standard genome sequencing and annotation.</title>
        <authorList>
            <consortium name="The Broad Institute Genomics Platform"/>
            <consortium name="The Broad Institute Genome Sequencing Center for Infectious Disease"/>
            <person name="Wu L."/>
            <person name="Ma J."/>
        </authorList>
    </citation>
    <scope>NUCLEOTIDE SEQUENCE [LARGE SCALE GENOMIC DNA]</scope>
    <source>
        <strain evidence="6">KCTC 42087</strain>
    </source>
</reference>
<dbReference type="RefSeq" id="WP_378287519.1">
    <property type="nucleotide sequence ID" value="NZ_JBHSON010000072.1"/>
</dbReference>
<organism evidence="5 6">
    <name type="scientific">Actinomadura rugatobispora</name>
    <dbReference type="NCBI Taxonomy" id="1994"/>
    <lineage>
        <taxon>Bacteria</taxon>
        <taxon>Bacillati</taxon>
        <taxon>Actinomycetota</taxon>
        <taxon>Actinomycetes</taxon>
        <taxon>Streptosporangiales</taxon>
        <taxon>Thermomonosporaceae</taxon>
        <taxon>Actinomadura</taxon>
    </lineage>
</organism>
<evidence type="ECO:0000256" key="2">
    <source>
        <dbReference type="PROSITE-ProRule" id="PRU00335"/>
    </source>
</evidence>
<evidence type="ECO:0000256" key="3">
    <source>
        <dbReference type="SAM" id="MobiDB-lite"/>
    </source>
</evidence>
<feature type="DNA-binding region" description="H-T-H motif" evidence="2">
    <location>
        <begin position="46"/>
        <end position="65"/>
    </location>
</feature>
<dbReference type="Pfam" id="PF00440">
    <property type="entry name" value="TetR_N"/>
    <property type="match status" value="1"/>
</dbReference>
<dbReference type="SUPFAM" id="SSF46689">
    <property type="entry name" value="Homeodomain-like"/>
    <property type="match status" value="1"/>
</dbReference>
<keyword evidence="6" id="KW-1185">Reference proteome</keyword>
<dbReference type="InterPro" id="IPR036271">
    <property type="entry name" value="Tet_transcr_reg_TetR-rel_C_sf"/>
</dbReference>
<name>A0ABW1ACY6_9ACTN</name>
<evidence type="ECO:0000313" key="5">
    <source>
        <dbReference type="EMBL" id="MFC5751590.1"/>
    </source>
</evidence>
<evidence type="ECO:0000256" key="1">
    <source>
        <dbReference type="ARBA" id="ARBA00023125"/>
    </source>
</evidence>
<dbReference type="SUPFAM" id="SSF48498">
    <property type="entry name" value="Tetracyclin repressor-like, C-terminal domain"/>
    <property type="match status" value="1"/>
</dbReference>
<dbReference type="Gene3D" id="1.10.357.10">
    <property type="entry name" value="Tetracycline Repressor, domain 2"/>
    <property type="match status" value="1"/>
</dbReference>
<dbReference type="EMBL" id="JBHSON010000072">
    <property type="protein sequence ID" value="MFC5751590.1"/>
    <property type="molecule type" value="Genomic_DNA"/>
</dbReference>
<sequence>MTESNPSKAPPPANSVHDESGGDAADDQLLGVARHLFAALGYDEVSTQMISDAAGVDPGTVTERYGGKRDLYLAAMQRTTDEWLVEQELITSRFTPDADGLFFLFDRLLVHCLEHPELPRLWQHRRLSDASDITDLEERNYARMVPQTLALVRSAVRPDVDAEVALWTVSWSIMCYAQAGLPTPQGMRRPPNDPAMLSRMRAHLRWHVRTMARQD</sequence>
<dbReference type="InterPro" id="IPR009057">
    <property type="entry name" value="Homeodomain-like_sf"/>
</dbReference>
<proteinExistence type="predicted"/>
<dbReference type="InterPro" id="IPR001647">
    <property type="entry name" value="HTH_TetR"/>
</dbReference>
<dbReference type="Proteomes" id="UP001596074">
    <property type="component" value="Unassembled WGS sequence"/>
</dbReference>
<evidence type="ECO:0000313" key="6">
    <source>
        <dbReference type="Proteomes" id="UP001596074"/>
    </source>
</evidence>
<gene>
    <name evidence="5" type="ORF">ACFPZN_38745</name>
</gene>
<keyword evidence="1 2" id="KW-0238">DNA-binding</keyword>
<evidence type="ECO:0000259" key="4">
    <source>
        <dbReference type="PROSITE" id="PS50977"/>
    </source>
</evidence>